<dbReference type="InterPro" id="IPR011659">
    <property type="entry name" value="WD40"/>
</dbReference>
<evidence type="ECO:0000313" key="4">
    <source>
        <dbReference type="EMBL" id="MBD3869549.1"/>
    </source>
</evidence>
<evidence type="ECO:0000256" key="1">
    <source>
        <dbReference type="ARBA" id="ARBA00009820"/>
    </source>
</evidence>
<dbReference type="PROSITE" id="PS50011">
    <property type="entry name" value="PROTEIN_KINASE_DOM"/>
    <property type="match status" value="1"/>
</dbReference>
<feature type="non-terminal residue" evidence="4">
    <location>
        <position position="1"/>
    </location>
</feature>
<dbReference type="GO" id="GO:0004672">
    <property type="term" value="F:protein kinase activity"/>
    <property type="evidence" value="ECO:0007669"/>
    <property type="project" value="InterPro"/>
</dbReference>
<feature type="transmembrane region" description="Helical" evidence="2">
    <location>
        <begin position="105"/>
        <end position="125"/>
    </location>
</feature>
<protein>
    <submittedName>
        <fullName evidence="4">PD40 domain-containing protein</fullName>
    </submittedName>
</protein>
<gene>
    <name evidence="4" type="ORF">IFK94_15625</name>
</gene>
<keyword evidence="2" id="KW-0472">Membrane</keyword>
<accession>A0A8J6Y745</accession>
<dbReference type="InterPro" id="IPR011009">
    <property type="entry name" value="Kinase-like_dom_sf"/>
</dbReference>
<comment type="similarity">
    <text evidence="1">Belongs to the TolB family.</text>
</comment>
<comment type="caution">
    <text evidence="4">The sequence shown here is derived from an EMBL/GenBank/DDBJ whole genome shotgun (WGS) entry which is preliminary data.</text>
</comment>
<dbReference type="Proteomes" id="UP000648239">
    <property type="component" value="Unassembled WGS sequence"/>
</dbReference>
<reference evidence="4 5" key="1">
    <citation type="submission" date="2020-08" db="EMBL/GenBank/DDBJ databases">
        <title>Acidobacteriota in marine sediments use diverse sulfur dissimilation pathways.</title>
        <authorList>
            <person name="Wasmund K."/>
        </authorList>
    </citation>
    <scope>NUCLEOTIDE SEQUENCE [LARGE SCALE GENOMIC DNA]</scope>
    <source>
        <strain evidence="4">MAG AM4</strain>
    </source>
</reference>
<sequence length="680" mass="74157">KPVDRRADIWSFGAVLYEMLTGNKAFAGETITDMIASVVKEDPDWSKLPADLSPSVVRTLQRCLAKKRRERFRDIGDVHWDLTHRDESDQQETALPIAGMFRSPWALITAVLALLLVGALMGRMFGTSGNGKTDTGSKQTFHVEIVLPDDAPVAIGSFLPAMTWIPDESGIVYVGLKDGTRRLYVRKLDDPVPAELPGTEGAEGPFVSPDSQWIGFYAEFALWKVPVAGGTPSVISPVRDYRGGAWGPGDRIVFADGQGVTLQQIDAAGGAITPLTAFQDDEWSHRFPSFLPDGDTVLYCAQAGPDFHYEKGHLRAYSISEDRTVKLEGTGCDAAYAEPGRLLYIQGGDLTAVPFDLERLTITGPPETMVRDVAIQINTGASQYAVSPAGNIAFAHGSSLGDVVDVTRIDRQGTRSSIAVLDGVHRTPRLSPDGRQLLITGIGENITGIWKLEVATGVHRRMALDAESYTWEPDGNRVIYATSDQTPGDQKLFRTAADFSGVPESLFHLPELRLTDAGRDGRLAMTVDGNIYTLPDGGSELEPFLETEAAETGLRFSPDGRFVTYVSDETGRYEVYVAEFPGPGGKRQISNDGGRQPIWSQDGSEIFFRSRRRLLAVPVRTSPSFEAGGQQELFLGPYEGVLGQQGIPNYDVAADRQSFIMLASPELQESQSRVGLLLRR</sequence>
<proteinExistence type="inferred from homology"/>
<dbReference type="GO" id="GO:0005524">
    <property type="term" value="F:ATP binding"/>
    <property type="evidence" value="ECO:0007669"/>
    <property type="project" value="InterPro"/>
</dbReference>
<feature type="domain" description="Protein kinase" evidence="3">
    <location>
        <begin position="1"/>
        <end position="82"/>
    </location>
</feature>
<dbReference type="SUPFAM" id="SSF56112">
    <property type="entry name" value="Protein kinase-like (PK-like)"/>
    <property type="match status" value="1"/>
</dbReference>
<dbReference type="InterPro" id="IPR011042">
    <property type="entry name" value="6-blade_b-propeller_TolB-like"/>
</dbReference>
<dbReference type="EMBL" id="JACXWD010000110">
    <property type="protein sequence ID" value="MBD3869549.1"/>
    <property type="molecule type" value="Genomic_DNA"/>
</dbReference>
<evidence type="ECO:0000313" key="5">
    <source>
        <dbReference type="Proteomes" id="UP000648239"/>
    </source>
</evidence>
<dbReference type="InterPro" id="IPR001245">
    <property type="entry name" value="Ser-Thr/Tyr_kinase_cat_dom"/>
</dbReference>
<keyword evidence="2" id="KW-1133">Transmembrane helix</keyword>
<dbReference type="PANTHER" id="PTHR36842">
    <property type="entry name" value="PROTEIN TOLB HOMOLOG"/>
    <property type="match status" value="1"/>
</dbReference>
<dbReference type="Gene3D" id="1.10.510.10">
    <property type="entry name" value="Transferase(Phosphotransferase) domain 1"/>
    <property type="match status" value="1"/>
</dbReference>
<dbReference type="Gene3D" id="2.120.10.30">
    <property type="entry name" value="TolB, C-terminal domain"/>
    <property type="match status" value="3"/>
</dbReference>
<dbReference type="Pfam" id="PF07714">
    <property type="entry name" value="PK_Tyr_Ser-Thr"/>
    <property type="match status" value="1"/>
</dbReference>
<organism evidence="4 5">
    <name type="scientific">Candidatus Polarisedimenticola svalbardensis</name>
    <dbReference type="NCBI Taxonomy" id="2886004"/>
    <lineage>
        <taxon>Bacteria</taxon>
        <taxon>Pseudomonadati</taxon>
        <taxon>Acidobacteriota</taxon>
        <taxon>Candidatus Polarisedimenticolia</taxon>
        <taxon>Candidatus Polarisedimenticolales</taxon>
        <taxon>Candidatus Polarisedimenticolaceae</taxon>
        <taxon>Candidatus Polarisedimenticola</taxon>
    </lineage>
</organism>
<keyword evidence="2" id="KW-0812">Transmembrane</keyword>
<evidence type="ECO:0000259" key="3">
    <source>
        <dbReference type="PROSITE" id="PS50011"/>
    </source>
</evidence>
<dbReference type="Pfam" id="PF07676">
    <property type="entry name" value="PD40"/>
    <property type="match status" value="1"/>
</dbReference>
<dbReference type="SUPFAM" id="SSF82171">
    <property type="entry name" value="DPP6 N-terminal domain-like"/>
    <property type="match status" value="1"/>
</dbReference>
<name>A0A8J6Y745_9BACT</name>
<dbReference type="AlphaFoldDB" id="A0A8J6Y745"/>
<evidence type="ECO:0000256" key="2">
    <source>
        <dbReference type="SAM" id="Phobius"/>
    </source>
</evidence>
<dbReference type="InterPro" id="IPR000719">
    <property type="entry name" value="Prot_kinase_dom"/>
</dbReference>